<dbReference type="EMBL" id="CCWP01000043">
    <property type="protein sequence ID" value="CEF05585.1"/>
    <property type="molecule type" value="Genomic_DNA"/>
</dbReference>
<organism evidence="1 2">
    <name type="scientific">Bifidobacterium longum subsp. infantis</name>
    <dbReference type="NCBI Taxonomy" id="1682"/>
    <lineage>
        <taxon>Bacteria</taxon>
        <taxon>Bacillati</taxon>
        <taxon>Actinomycetota</taxon>
        <taxon>Actinomycetes</taxon>
        <taxon>Bifidobacteriales</taxon>
        <taxon>Bifidobacteriaceae</taxon>
        <taxon>Bifidobacterium</taxon>
    </lineage>
</organism>
<dbReference type="Proteomes" id="UP000043107">
    <property type="component" value="Unassembled WGS sequence"/>
</dbReference>
<proteinExistence type="predicted"/>
<keyword evidence="2" id="KW-1185">Reference proteome</keyword>
<sequence>MATSSQSYGRRRRISAALRRLMPSGGHTWTVPAITLLLLLGLVASAVIMSTVTRRHVQLDDGTVWVTSLKNQKAARFNVKNKEADAGISSSAPRFDIAQHNGDTILTETNRASTIKASTVSTGVKTDIKANTTTVVGGDTVALINEKTGNVWTGLSENLDSVTPTTSDPKMKLGEGGRIVVTHDGKIYGYRPSDGMVLRLDNPSSAKARTLESLTDGKQQTVESFTVIGSTPVIATGKTVIFKGGRVDVDTTGTLTLQEPPTDDVQSDWVAAASPRGLALIPLKSNAKANFIANGGQGESGTTGIVQGLRVLGLEPEGQQLHSRLLPHGYQRQAANPRIRQCHFRIGVPHQPSPCGAQRHG</sequence>
<evidence type="ECO:0000313" key="1">
    <source>
        <dbReference type="EMBL" id="CEF05585.1"/>
    </source>
</evidence>
<accession>A0ABP1XE94</accession>
<protein>
    <submittedName>
        <fullName evidence="1">Uncharacterized protein</fullName>
    </submittedName>
</protein>
<evidence type="ECO:0000313" key="2">
    <source>
        <dbReference type="Proteomes" id="UP000043107"/>
    </source>
</evidence>
<gene>
    <name evidence="1" type="ORF">BLIC_c02216</name>
</gene>
<name>A0ABP1XE94_BIFLI</name>
<reference evidence="1 2" key="1">
    <citation type="submission" date="2014-09" db="EMBL/GenBank/DDBJ databases">
        <authorList>
            <person name="Bertelli C."/>
        </authorList>
    </citation>
    <scope>NUCLEOTIDE SEQUENCE [LARGE SCALE GENOMIC DNA]</scope>
    <source>
        <strain evidence="1 2">BIC1401111250</strain>
    </source>
</reference>
<comment type="caution">
    <text evidence="1">The sequence shown here is derived from an EMBL/GenBank/DDBJ whole genome shotgun (WGS) entry which is preliminary data.</text>
</comment>